<proteinExistence type="predicted"/>
<name>A0A1I0MIU3_9BACT</name>
<dbReference type="CDD" id="cd03801">
    <property type="entry name" value="GT4_PimA-like"/>
    <property type="match status" value="1"/>
</dbReference>
<organism evidence="2 3">
    <name type="scientific">Prevotella aff. ruminicola Tc2-24</name>
    <dbReference type="NCBI Taxonomy" id="81582"/>
    <lineage>
        <taxon>Bacteria</taxon>
        <taxon>Pseudomonadati</taxon>
        <taxon>Bacteroidota</taxon>
        <taxon>Bacteroidia</taxon>
        <taxon>Bacteroidales</taxon>
        <taxon>Prevotellaceae</taxon>
        <taxon>Prevotella</taxon>
    </lineage>
</organism>
<dbReference type="SUPFAM" id="SSF53756">
    <property type="entry name" value="UDP-Glycosyltransferase/glycogen phosphorylase"/>
    <property type="match status" value="1"/>
</dbReference>
<feature type="domain" description="Glycosyl transferase family 1" evidence="1">
    <location>
        <begin position="197"/>
        <end position="372"/>
    </location>
</feature>
<evidence type="ECO:0000313" key="2">
    <source>
        <dbReference type="EMBL" id="SEV87736.1"/>
    </source>
</evidence>
<accession>A0A1I0MIU3</accession>
<dbReference type="EMBL" id="FOIQ01000001">
    <property type="protein sequence ID" value="SEV87736.1"/>
    <property type="molecule type" value="Genomic_DNA"/>
</dbReference>
<dbReference type="GO" id="GO:0016757">
    <property type="term" value="F:glycosyltransferase activity"/>
    <property type="evidence" value="ECO:0007669"/>
    <property type="project" value="InterPro"/>
</dbReference>
<sequence length="393" mass="44933">MKIAILTSGILPVPAVQGGAVENLIDFYLAYNNQHRLHDITIYSVWHPDVKKHPAQKSEVNHYVYIKVRSLFARIRKKIYQKTHGKEYYHYAIEYFLDQALRHLKKRHYDLIVLENRPGYALKLKDETTARLVYHLHNEKLSYNSPKAKEIYDAASVIVSVSDHITRCVQAILPGDNKCVTVHNGIDLKAFSPITKREISRKDVRLSDDDFVIVFSGRINKEKGISELVDAMLRLKEYAHIRLLVLGSTFYGNTGINDSYINLLQKKTKDIENQIIFTGFIPYSQVPDYIRLADAAVIPSVWDDPFPTTVLEAQAMGLPIIATRRGGIPEEVTEHNAILLDTDDQFVDHLTSAILDLYDHPEKRAAMAQASIEHARLFDKDTFAQQFFTAIEK</sequence>
<protein>
    <submittedName>
        <fullName evidence="2">Glycosyltransferase involved in cell wall bisynthesis</fullName>
    </submittedName>
</protein>
<dbReference type="InterPro" id="IPR001296">
    <property type="entry name" value="Glyco_trans_1"/>
</dbReference>
<evidence type="ECO:0000313" key="3">
    <source>
        <dbReference type="Proteomes" id="UP000199373"/>
    </source>
</evidence>
<keyword evidence="2" id="KW-0808">Transferase</keyword>
<dbReference type="PANTHER" id="PTHR12526">
    <property type="entry name" value="GLYCOSYLTRANSFERASE"/>
    <property type="match status" value="1"/>
</dbReference>
<gene>
    <name evidence="2" type="ORF">SAMN04487850_0666</name>
</gene>
<keyword evidence="3" id="KW-1185">Reference proteome</keyword>
<evidence type="ECO:0000259" key="1">
    <source>
        <dbReference type="Pfam" id="PF00534"/>
    </source>
</evidence>
<reference evidence="2 3" key="1">
    <citation type="submission" date="2016-10" db="EMBL/GenBank/DDBJ databases">
        <authorList>
            <person name="de Groot N.N."/>
        </authorList>
    </citation>
    <scope>NUCLEOTIDE SEQUENCE [LARGE SCALE GENOMIC DNA]</scope>
    <source>
        <strain evidence="2 3">TC2-24</strain>
    </source>
</reference>
<dbReference type="Proteomes" id="UP000199373">
    <property type="component" value="Unassembled WGS sequence"/>
</dbReference>
<dbReference type="AlphaFoldDB" id="A0A1I0MIU3"/>
<dbReference type="Pfam" id="PF00534">
    <property type="entry name" value="Glycos_transf_1"/>
    <property type="match status" value="1"/>
</dbReference>
<dbReference type="RefSeq" id="WP_091899720.1">
    <property type="nucleotide sequence ID" value="NZ_FOIQ01000001.1"/>
</dbReference>
<dbReference type="Gene3D" id="3.40.50.2000">
    <property type="entry name" value="Glycogen Phosphorylase B"/>
    <property type="match status" value="2"/>
</dbReference>